<feature type="domain" description="SHSP" evidence="5">
    <location>
        <begin position="140"/>
        <end position="252"/>
    </location>
</feature>
<dbReference type="Proteomes" id="UP000789508">
    <property type="component" value="Unassembled WGS sequence"/>
</dbReference>
<evidence type="ECO:0000313" key="7">
    <source>
        <dbReference type="Proteomes" id="UP000789508"/>
    </source>
</evidence>
<dbReference type="PANTHER" id="PTHR11527">
    <property type="entry name" value="HEAT-SHOCK PROTEIN 20 FAMILY MEMBER"/>
    <property type="match status" value="1"/>
</dbReference>
<comment type="caution">
    <text evidence="6">The sequence shown here is derived from an EMBL/GenBank/DDBJ whole genome shotgun (WGS) entry which is preliminary data.</text>
</comment>
<dbReference type="Gene3D" id="2.60.40.790">
    <property type="match status" value="1"/>
</dbReference>
<dbReference type="InterPro" id="IPR031107">
    <property type="entry name" value="Small_HSP"/>
</dbReference>
<dbReference type="PROSITE" id="PS01031">
    <property type="entry name" value="SHSP"/>
    <property type="match status" value="1"/>
</dbReference>
<evidence type="ECO:0000256" key="4">
    <source>
        <dbReference type="SAM" id="MobiDB-lite"/>
    </source>
</evidence>
<accession>A0A9N9EZ21</accession>
<reference evidence="6" key="1">
    <citation type="submission" date="2021-06" db="EMBL/GenBank/DDBJ databases">
        <authorList>
            <person name="Kallberg Y."/>
            <person name="Tangrot J."/>
            <person name="Rosling A."/>
        </authorList>
    </citation>
    <scope>NUCLEOTIDE SEQUENCE</scope>
    <source>
        <strain evidence="6">FL130A</strain>
    </source>
</reference>
<evidence type="ECO:0000256" key="1">
    <source>
        <dbReference type="ARBA" id="ARBA00023016"/>
    </source>
</evidence>
<dbReference type="CDD" id="cd06464">
    <property type="entry name" value="ACD_sHsps-like"/>
    <property type="match status" value="1"/>
</dbReference>
<evidence type="ECO:0000313" key="6">
    <source>
        <dbReference type="EMBL" id="CAG8693524.1"/>
    </source>
</evidence>
<dbReference type="Pfam" id="PF00011">
    <property type="entry name" value="HSP20"/>
    <property type="match status" value="1"/>
</dbReference>
<gene>
    <name evidence="6" type="ORF">ALEPTO_LOCUS11292</name>
</gene>
<comment type="similarity">
    <text evidence="2 3">Belongs to the small heat shock protein (HSP20) family.</text>
</comment>
<proteinExistence type="inferred from homology"/>
<name>A0A9N9EZ21_9GLOM</name>
<dbReference type="EMBL" id="CAJVPS010017379">
    <property type="protein sequence ID" value="CAG8693524.1"/>
    <property type="molecule type" value="Genomic_DNA"/>
</dbReference>
<sequence length="447" mass="52812">MYFSAKEKYLSLDEEARTQASSRQLKPNDKELELLKGGCDEVLAAFEKHFRKELLVYYTEQGKQFSTQHEKVEYGDDDYSEIKLEYDVDKKLERLQPHKDLVLQIFADNKTREEGHTLVIPQSWNAKKTILQDIKDRSNEGIKNIGDKTGSDTLKQAANEEVNLPGVKKEDVKIEVEENIVKISGERKEEKKQDDAKQHYSEIFYGKFYREFALPTLVKKEKIKAHYENGVLSIVAPKDTQSQAHRINIDYEETLREIKKEAIEKIKRYLGYADLSQAEFSNLVREVAATAPDLQEYVEKVTNFERTIENMRENSEIELFVENMIKIIDKTHRFKLDKEYERTKNELDQDLERTRKECQAKINETIRQNNQEREEWWRKYNADNKKKEEEAKKILEGLQKRGGKDSNTEIREFTERNQKDDIDKVERELRKRKVSEQKLNQRLGVSD</sequence>
<keyword evidence="1" id="KW-0346">Stress response</keyword>
<feature type="region of interest" description="Disordered" evidence="4">
    <location>
        <begin position="396"/>
        <end position="417"/>
    </location>
</feature>
<dbReference type="InterPro" id="IPR008978">
    <property type="entry name" value="HSP20-like_chaperone"/>
</dbReference>
<keyword evidence="7" id="KW-1185">Reference proteome</keyword>
<dbReference type="AlphaFoldDB" id="A0A9N9EZ21"/>
<organism evidence="6 7">
    <name type="scientific">Ambispora leptoticha</name>
    <dbReference type="NCBI Taxonomy" id="144679"/>
    <lineage>
        <taxon>Eukaryota</taxon>
        <taxon>Fungi</taxon>
        <taxon>Fungi incertae sedis</taxon>
        <taxon>Mucoromycota</taxon>
        <taxon>Glomeromycotina</taxon>
        <taxon>Glomeromycetes</taxon>
        <taxon>Archaeosporales</taxon>
        <taxon>Ambisporaceae</taxon>
        <taxon>Ambispora</taxon>
    </lineage>
</organism>
<protein>
    <submittedName>
        <fullName evidence="6">8993_t:CDS:1</fullName>
    </submittedName>
</protein>
<evidence type="ECO:0000256" key="2">
    <source>
        <dbReference type="PROSITE-ProRule" id="PRU00285"/>
    </source>
</evidence>
<evidence type="ECO:0000256" key="3">
    <source>
        <dbReference type="RuleBase" id="RU003616"/>
    </source>
</evidence>
<dbReference type="InterPro" id="IPR002068">
    <property type="entry name" value="A-crystallin/Hsp20_dom"/>
</dbReference>
<dbReference type="OrthoDB" id="1431247at2759"/>
<dbReference type="SUPFAM" id="SSF49764">
    <property type="entry name" value="HSP20-like chaperones"/>
    <property type="match status" value="1"/>
</dbReference>
<evidence type="ECO:0000259" key="5">
    <source>
        <dbReference type="PROSITE" id="PS01031"/>
    </source>
</evidence>